<evidence type="ECO:0000313" key="3">
    <source>
        <dbReference type="Proteomes" id="UP001148838"/>
    </source>
</evidence>
<evidence type="ECO:0000313" key="2">
    <source>
        <dbReference type="EMBL" id="KAJ4447998.1"/>
    </source>
</evidence>
<accession>A0ABQ8TNX0</accession>
<organism evidence="2 3">
    <name type="scientific">Periplaneta americana</name>
    <name type="common">American cockroach</name>
    <name type="synonym">Blatta americana</name>
    <dbReference type="NCBI Taxonomy" id="6978"/>
    <lineage>
        <taxon>Eukaryota</taxon>
        <taxon>Metazoa</taxon>
        <taxon>Ecdysozoa</taxon>
        <taxon>Arthropoda</taxon>
        <taxon>Hexapoda</taxon>
        <taxon>Insecta</taxon>
        <taxon>Pterygota</taxon>
        <taxon>Neoptera</taxon>
        <taxon>Polyneoptera</taxon>
        <taxon>Dictyoptera</taxon>
        <taxon>Blattodea</taxon>
        <taxon>Blattoidea</taxon>
        <taxon>Blattidae</taxon>
        <taxon>Blattinae</taxon>
        <taxon>Periplaneta</taxon>
    </lineage>
</organism>
<name>A0ABQ8TNX0_PERAM</name>
<sequence>MYCRCEASCELVRFDFSSSVAQMALIVVLMAISLSNFLITVDGKPAVPSQVMSNKIKTPGRVIMAAITLPGRIIMDAVKLPGRIINRTKELGDGIHYIIETPGRIIRKVIQIPGHIVQGAIKLPVRIALDAIKLPVHIVRGAIQLPGRIIQRGGDVIRRAVEIPINITRRTVTTPARFVREVMSNIRNMIQKGQKTAAMRVQKVFNRLSSLTDVLINVGSKRAERKEKRLENVIDGITAHLNAIDLARDRTRNLGHRRPALYRLANQVNYCGEEYADIVYDYGLCDGSSLRAVAEYERHFRNRRVPYR</sequence>
<evidence type="ECO:0000256" key="1">
    <source>
        <dbReference type="SAM" id="Phobius"/>
    </source>
</evidence>
<comment type="caution">
    <text evidence="2">The sequence shown here is derived from an EMBL/GenBank/DDBJ whole genome shotgun (WGS) entry which is preliminary data.</text>
</comment>
<proteinExistence type="predicted"/>
<keyword evidence="1" id="KW-0472">Membrane</keyword>
<dbReference type="Proteomes" id="UP001148838">
    <property type="component" value="Unassembled WGS sequence"/>
</dbReference>
<keyword evidence="3" id="KW-1185">Reference proteome</keyword>
<keyword evidence="1" id="KW-1133">Transmembrane helix</keyword>
<protein>
    <submittedName>
        <fullName evidence="2">Uncharacterized protein</fullName>
    </submittedName>
</protein>
<feature type="transmembrane region" description="Helical" evidence="1">
    <location>
        <begin position="20"/>
        <end position="39"/>
    </location>
</feature>
<keyword evidence="1" id="KW-0812">Transmembrane</keyword>
<reference evidence="2 3" key="1">
    <citation type="journal article" date="2022" name="Allergy">
        <title>Genome assembly and annotation of Periplaneta americana reveal a comprehensive cockroach allergen profile.</title>
        <authorList>
            <person name="Wang L."/>
            <person name="Xiong Q."/>
            <person name="Saelim N."/>
            <person name="Wang L."/>
            <person name="Nong W."/>
            <person name="Wan A.T."/>
            <person name="Shi M."/>
            <person name="Liu X."/>
            <person name="Cao Q."/>
            <person name="Hui J.H.L."/>
            <person name="Sookrung N."/>
            <person name="Leung T.F."/>
            <person name="Tungtrongchitr A."/>
            <person name="Tsui S.K.W."/>
        </authorList>
    </citation>
    <scope>NUCLEOTIDE SEQUENCE [LARGE SCALE GENOMIC DNA]</scope>
    <source>
        <strain evidence="2">PWHHKU_190912</strain>
    </source>
</reference>
<dbReference type="EMBL" id="JAJSOF020000005">
    <property type="protein sequence ID" value="KAJ4447998.1"/>
    <property type="molecule type" value="Genomic_DNA"/>
</dbReference>
<gene>
    <name evidence="2" type="ORF">ANN_10008</name>
</gene>